<reference evidence="6" key="1">
    <citation type="journal article" date="2021" name="PeerJ">
        <title>Extensive microbial diversity within the chicken gut microbiome revealed by metagenomics and culture.</title>
        <authorList>
            <person name="Gilroy R."/>
            <person name="Ravi A."/>
            <person name="Getino M."/>
            <person name="Pursley I."/>
            <person name="Horton D.L."/>
            <person name="Alikhan N.F."/>
            <person name="Baker D."/>
            <person name="Gharbi K."/>
            <person name="Hall N."/>
            <person name="Watson M."/>
            <person name="Adriaenssens E.M."/>
            <person name="Foster-Nyarko E."/>
            <person name="Jarju S."/>
            <person name="Secka A."/>
            <person name="Antonio M."/>
            <person name="Oren A."/>
            <person name="Chaudhuri R.R."/>
            <person name="La Ragione R."/>
            <person name="Hildebrand F."/>
            <person name="Pallen M.J."/>
        </authorList>
    </citation>
    <scope>NUCLEOTIDE SEQUENCE</scope>
    <source>
        <strain evidence="6">ChiHjej12B11-16260</strain>
    </source>
</reference>
<dbReference type="InterPro" id="IPR001608">
    <property type="entry name" value="Ala_racemase_N"/>
</dbReference>
<evidence type="ECO:0000256" key="1">
    <source>
        <dbReference type="ARBA" id="ARBA00022898"/>
    </source>
</evidence>
<sequence>MSSLVAEHLDRVRRSLPEGVTLVAVSKFHPAEVLLEAYHAGQRLFGESRVQELEEKRKVLPADIQWHFIGHLQTNKVRYIVPYISLIHSVDSVKLLAEIERQAARVGRVVDCLLEVHVAAEETKYGFSPDESLAFLADFHPEEYGHVSIRGLMGMASNTDDEVRVAADFATLKGLFDAARSRFGLPRFDTLSMGMSHDYGIAVREGSNMVRVGTTIFGDRQY</sequence>
<dbReference type="PANTHER" id="PTHR10146:SF14">
    <property type="entry name" value="PYRIDOXAL PHOSPHATE HOMEOSTASIS PROTEIN"/>
    <property type="match status" value="1"/>
</dbReference>
<proteinExistence type="inferred from homology"/>
<evidence type="ECO:0000259" key="5">
    <source>
        <dbReference type="Pfam" id="PF01168"/>
    </source>
</evidence>
<comment type="caution">
    <text evidence="6">The sequence shown here is derived from an EMBL/GenBank/DDBJ whole genome shotgun (WGS) entry which is preliminary data.</text>
</comment>
<dbReference type="Gene3D" id="3.20.20.10">
    <property type="entry name" value="Alanine racemase"/>
    <property type="match status" value="1"/>
</dbReference>
<gene>
    <name evidence="6" type="ORF">H9982_02065</name>
</gene>
<dbReference type="FunFam" id="3.20.20.10:FF:000018">
    <property type="entry name" value="Pyridoxal phosphate homeostasis protein"/>
    <property type="match status" value="1"/>
</dbReference>
<dbReference type="HAMAP" id="MF_02087">
    <property type="entry name" value="PLP_homeostasis"/>
    <property type="match status" value="1"/>
</dbReference>
<evidence type="ECO:0000256" key="4">
    <source>
        <dbReference type="RuleBase" id="RU004514"/>
    </source>
</evidence>
<accession>A0A9D1VR07</accession>
<dbReference type="CDD" id="cd00635">
    <property type="entry name" value="PLPDE_III_YBL036c_like"/>
    <property type="match status" value="1"/>
</dbReference>
<evidence type="ECO:0000256" key="3">
    <source>
        <dbReference type="PIRSR" id="PIRSR004848-1"/>
    </source>
</evidence>
<feature type="domain" description="Alanine racemase N-terminal" evidence="5">
    <location>
        <begin position="6"/>
        <end position="220"/>
    </location>
</feature>
<dbReference type="GO" id="GO:0030170">
    <property type="term" value="F:pyridoxal phosphate binding"/>
    <property type="evidence" value="ECO:0007669"/>
    <property type="project" value="UniProtKB-UniRule"/>
</dbReference>
<dbReference type="Proteomes" id="UP000824246">
    <property type="component" value="Unassembled WGS sequence"/>
</dbReference>
<name>A0A9D1VR07_9BACT</name>
<feature type="modified residue" description="N6-(pyridoxal phosphate)lysine" evidence="2 3">
    <location>
        <position position="27"/>
    </location>
</feature>
<dbReference type="PANTHER" id="PTHR10146">
    <property type="entry name" value="PROLINE SYNTHETASE CO-TRANSCRIBED BACTERIAL HOMOLOG PROTEIN"/>
    <property type="match status" value="1"/>
</dbReference>
<dbReference type="NCBIfam" id="TIGR00044">
    <property type="entry name" value="YggS family pyridoxal phosphate-dependent enzyme"/>
    <property type="match status" value="1"/>
</dbReference>
<protein>
    <recommendedName>
        <fullName evidence="2">Pyridoxal phosphate homeostasis protein</fullName>
        <shortName evidence="2">PLP homeostasis protein</shortName>
    </recommendedName>
</protein>
<comment type="cofactor">
    <cofactor evidence="3">
        <name>pyridoxal 5'-phosphate</name>
        <dbReference type="ChEBI" id="CHEBI:597326"/>
    </cofactor>
</comment>
<keyword evidence="1 2" id="KW-0663">Pyridoxal phosphate</keyword>
<dbReference type="InterPro" id="IPR011078">
    <property type="entry name" value="PyrdxlP_homeostasis"/>
</dbReference>
<evidence type="ECO:0000313" key="7">
    <source>
        <dbReference type="Proteomes" id="UP000824246"/>
    </source>
</evidence>
<dbReference type="InterPro" id="IPR029066">
    <property type="entry name" value="PLP-binding_barrel"/>
</dbReference>
<dbReference type="SUPFAM" id="SSF51419">
    <property type="entry name" value="PLP-binding barrel"/>
    <property type="match status" value="1"/>
</dbReference>
<comment type="similarity">
    <text evidence="2 4">Belongs to the pyridoxal phosphate-binding protein YggS/PROSC family.</text>
</comment>
<dbReference type="EMBL" id="DXFB01000051">
    <property type="protein sequence ID" value="HIX44985.1"/>
    <property type="molecule type" value="Genomic_DNA"/>
</dbReference>
<dbReference type="PIRSF" id="PIRSF004848">
    <property type="entry name" value="YBL036c_PLPDEIII"/>
    <property type="match status" value="1"/>
</dbReference>
<evidence type="ECO:0000256" key="2">
    <source>
        <dbReference type="HAMAP-Rule" id="MF_02087"/>
    </source>
</evidence>
<evidence type="ECO:0000313" key="6">
    <source>
        <dbReference type="EMBL" id="HIX44985.1"/>
    </source>
</evidence>
<dbReference type="AlphaFoldDB" id="A0A9D1VR07"/>
<dbReference type="PROSITE" id="PS01211">
    <property type="entry name" value="UPF0001"/>
    <property type="match status" value="1"/>
</dbReference>
<comment type="function">
    <text evidence="2">Pyridoxal 5'-phosphate (PLP)-binding protein, which is involved in PLP homeostasis.</text>
</comment>
<reference evidence="6" key="2">
    <citation type="submission" date="2021-04" db="EMBL/GenBank/DDBJ databases">
        <authorList>
            <person name="Gilroy R."/>
        </authorList>
    </citation>
    <scope>NUCLEOTIDE SEQUENCE</scope>
    <source>
        <strain evidence="6">ChiHjej12B11-16260</strain>
    </source>
</reference>
<dbReference type="Pfam" id="PF01168">
    <property type="entry name" value="Ala_racemase_N"/>
    <property type="match status" value="1"/>
</dbReference>
<organism evidence="6 7">
    <name type="scientific">Candidatus Barnesiella excrementipullorum</name>
    <dbReference type="NCBI Taxonomy" id="2838479"/>
    <lineage>
        <taxon>Bacteria</taxon>
        <taxon>Pseudomonadati</taxon>
        <taxon>Bacteroidota</taxon>
        <taxon>Bacteroidia</taxon>
        <taxon>Bacteroidales</taxon>
        <taxon>Barnesiellaceae</taxon>
        <taxon>Barnesiella</taxon>
    </lineage>
</organism>